<sequence length="140" mass="15403">MELKLKHRIVAFLLSVSVDVTAQPISDFELSKKLVGSWTISKTDKYYGQEGHISTYRSDGTIEHIQYTSGKCNSIDSITLGSWLIKGGQLTITVTASNGHNPLPTGIIVTDKVVTIDDKSFVFISSAGRKVRRIRSNTCL</sequence>
<evidence type="ECO:0008006" key="3">
    <source>
        <dbReference type="Google" id="ProtNLM"/>
    </source>
</evidence>
<accession>A0A8T0C6T3</accession>
<dbReference type="Proteomes" id="UP000016480">
    <property type="component" value="Unassembled WGS sequence"/>
</dbReference>
<dbReference type="EMBL" id="AHCD03000035">
    <property type="protein sequence ID" value="KAF7786446.1"/>
    <property type="molecule type" value="Genomic_DNA"/>
</dbReference>
<dbReference type="AlphaFoldDB" id="A0A8T0C6T3"/>
<protein>
    <recommendedName>
        <fullName evidence="3">Lipocalin-like domain-containing protein</fullName>
    </recommendedName>
</protein>
<proteinExistence type="predicted"/>
<evidence type="ECO:0000313" key="2">
    <source>
        <dbReference type="Proteomes" id="UP000016480"/>
    </source>
</evidence>
<comment type="caution">
    <text evidence="1">The sequence shown here is derived from an EMBL/GenBank/DDBJ whole genome shotgun (WGS) entry which is preliminary data.</text>
</comment>
<name>A0A8T0C6T3_9GAMM</name>
<gene>
    <name evidence="1" type="ORF">PRUB_a1011</name>
</gene>
<reference evidence="1 2" key="1">
    <citation type="journal article" date="2012" name="J. Bacteriol.">
        <title>Genome sequence of the cycloprodigiosin-producing bacterial strain Pseudoalteromonas rubra ATCC 29570(T).</title>
        <authorList>
            <person name="Xie B.B."/>
            <person name="Shu Y.L."/>
            <person name="Qin Q.L."/>
            <person name="Rong J.C."/>
            <person name="Zhang X.Y."/>
            <person name="Chen X.L."/>
            <person name="Zhou B.C."/>
            <person name="Zhang Y.Z."/>
        </authorList>
    </citation>
    <scope>NUCLEOTIDE SEQUENCE [LARGE SCALE GENOMIC DNA]</scope>
    <source>
        <strain evidence="1 2">DSM 6842</strain>
    </source>
</reference>
<organism evidence="1 2">
    <name type="scientific">Pseudoalteromonas rubra</name>
    <dbReference type="NCBI Taxonomy" id="43658"/>
    <lineage>
        <taxon>Bacteria</taxon>
        <taxon>Pseudomonadati</taxon>
        <taxon>Pseudomonadota</taxon>
        <taxon>Gammaproteobacteria</taxon>
        <taxon>Alteromonadales</taxon>
        <taxon>Pseudoalteromonadaceae</taxon>
        <taxon>Pseudoalteromonas</taxon>
    </lineage>
</organism>
<evidence type="ECO:0000313" key="1">
    <source>
        <dbReference type="EMBL" id="KAF7786446.1"/>
    </source>
</evidence>